<dbReference type="EMBL" id="NBII01000013">
    <property type="protein sequence ID" value="TQF64828.1"/>
    <property type="molecule type" value="Genomic_DNA"/>
</dbReference>
<dbReference type="GO" id="GO:0004519">
    <property type="term" value="F:endonuclease activity"/>
    <property type="evidence" value="ECO:0007669"/>
    <property type="project" value="UniProtKB-KW"/>
</dbReference>
<accession>A0A541AXM8</accession>
<sequence length="487" mass="57541">MYSVLLIESTELLSKSKNPYSKTMEIFIGVLDGDGYIEIGPQKQYSKNPNYQPKSTIRSRIVLRLHKRDKELLELFKNTLKIGKIDELKKENQYRLIISKTEILNVIYPFLINNNIEFLVFNRRRQFFLLKYIIENNIKHWEDVDLNKIDNLFNKKNKNFEFVDIIKLPYFNNWLVGFTMAEGSFHIKAKGYAHYSIVQSGIENSQIIKAIHYFIKGPDSFDHQIKPENSKVYRISFSSKKDLSFIINFFDKNTLLGYKKLQYDNWKSNIISKMKGSASNVILPKVSNNNDSSLNKNYLYLIYGLLLGNSFILNKNNEIKLIIEIEGKHMSYITHIHKKILSLGYCEDKLPLIKTKIVRGGNLNKVMLLHTFNNNNYLELFNKWYLDKHNKNIPNDIINNFNEESLAYWIMTDGKISKNKLFVNMKNFNDKELKIFIQFLENKFNLHQIHLNNNWLEFNSNNIKQIYNITKPYIIPSMKFKFLSTGH</sequence>
<dbReference type="GO" id="GO:0005739">
    <property type="term" value="C:mitochondrion"/>
    <property type="evidence" value="ECO:0007669"/>
    <property type="project" value="UniProtKB-ARBA"/>
</dbReference>
<geneLocation type="mitochondrion" evidence="4"/>
<dbReference type="InterPro" id="IPR004860">
    <property type="entry name" value="LAGLIDADG_dom"/>
</dbReference>
<dbReference type="Pfam" id="PF03161">
    <property type="entry name" value="LAGLIDADG_2"/>
    <property type="match status" value="1"/>
</dbReference>
<keyword evidence="4" id="KW-0378">Hydrolase</keyword>
<keyword evidence="4" id="KW-0496">Mitochondrion</keyword>
<reference evidence="4 5" key="1">
    <citation type="journal article" date="2017" name="Mol. Ecol.">
        <title>Comparative and population genomic landscape of Phellinus noxius: A hypervariable fungus causing root rot in trees.</title>
        <authorList>
            <person name="Chung C.L."/>
            <person name="Lee T.J."/>
            <person name="Akiba M."/>
            <person name="Lee H.H."/>
            <person name="Kuo T.H."/>
            <person name="Liu D."/>
            <person name="Ke H.M."/>
            <person name="Yokoi T."/>
            <person name="Roa M.B."/>
            <person name="Lu M.J."/>
            <person name="Chang Y.Y."/>
            <person name="Ann P.J."/>
            <person name="Tsai J.N."/>
            <person name="Chen C.Y."/>
            <person name="Tzean S.S."/>
            <person name="Ota Y."/>
            <person name="Hattori T."/>
            <person name="Sahashi N."/>
            <person name="Liou R.F."/>
            <person name="Kikuchi T."/>
            <person name="Tsai I.J."/>
        </authorList>
    </citation>
    <scope>NUCLEOTIDE SEQUENCE [LARGE SCALE GENOMIC DNA]</scope>
    <source>
        <strain evidence="4 5">FFPRI411160</strain>
    </source>
</reference>
<dbReference type="InterPro" id="IPR027434">
    <property type="entry name" value="Homing_endonucl"/>
</dbReference>
<feature type="domain" description="Homing endonuclease LAGLIDADG" evidence="2">
    <location>
        <begin position="175"/>
        <end position="268"/>
    </location>
</feature>
<evidence type="ECO:0000313" key="4">
    <source>
        <dbReference type="EMBL" id="TQF64828.1"/>
    </source>
</evidence>
<organism evidence="4 5">
    <name type="scientific">Pyrrhoderma noxium</name>
    <dbReference type="NCBI Taxonomy" id="2282107"/>
    <lineage>
        <taxon>Eukaryota</taxon>
        <taxon>Fungi</taxon>
        <taxon>Dikarya</taxon>
        <taxon>Basidiomycota</taxon>
        <taxon>Agaricomycotina</taxon>
        <taxon>Agaricomycetes</taxon>
        <taxon>Hymenochaetales</taxon>
        <taxon>Hymenochaetaceae</taxon>
        <taxon>Pyrrhoderma</taxon>
    </lineage>
</organism>
<keyword evidence="4" id="KW-0255">Endonuclease</keyword>
<name>A0A541AXM8_9AGAM</name>
<feature type="domain" description="Homing endonuclease LAGLIDADG" evidence="2">
    <location>
        <begin position="29"/>
        <end position="115"/>
    </location>
</feature>
<evidence type="ECO:0000259" key="2">
    <source>
        <dbReference type="Pfam" id="PF00961"/>
    </source>
</evidence>
<keyword evidence="4" id="KW-0540">Nuclease</keyword>
<dbReference type="PANTHER" id="PTHR36181:SF2">
    <property type="entry name" value="INTRON-ENCODED ENDONUCLEASE AI3-RELATED"/>
    <property type="match status" value="1"/>
</dbReference>
<gene>
    <name evidence="4" type="ORF">PNOK_m000103</name>
</gene>
<comment type="function">
    <text evidence="1">Mitochondrial DNA endonuclease involved in intron homing.</text>
</comment>
<dbReference type="Pfam" id="PF00961">
    <property type="entry name" value="LAGLIDADG_1"/>
    <property type="match status" value="2"/>
</dbReference>
<proteinExistence type="predicted"/>
<dbReference type="Proteomes" id="UP000217199">
    <property type="component" value="Unassembled WGS sequence"/>
</dbReference>
<dbReference type="PANTHER" id="PTHR36181">
    <property type="entry name" value="INTRON-ENCODED ENDONUCLEASE AI3-RELATED"/>
    <property type="match status" value="1"/>
</dbReference>
<dbReference type="OrthoDB" id="3701758at2759"/>
<evidence type="ECO:0000259" key="3">
    <source>
        <dbReference type="Pfam" id="PF03161"/>
    </source>
</evidence>
<comment type="caution">
    <text evidence="4">The sequence shown here is derived from an EMBL/GenBank/DDBJ whole genome shotgun (WGS) entry which is preliminary data.</text>
</comment>
<dbReference type="AlphaFoldDB" id="A0A541AXM8"/>
<dbReference type="InParanoid" id="A0A541AXM8"/>
<dbReference type="STRING" id="2282107.A0A541AXM8"/>
<dbReference type="SUPFAM" id="SSF55608">
    <property type="entry name" value="Homing endonucleases"/>
    <property type="match status" value="3"/>
</dbReference>
<protein>
    <submittedName>
        <fullName evidence="4">LAGLIDADG homing endonuclease</fullName>
    </submittedName>
</protein>
<evidence type="ECO:0000313" key="5">
    <source>
        <dbReference type="Proteomes" id="UP000217199"/>
    </source>
</evidence>
<keyword evidence="5" id="KW-1185">Reference proteome</keyword>
<feature type="domain" description="Homing endonuclease LAGLIDADG" evidence="3">
    <location>
        <begin position="301"/>
        <end position="448"/>
    </location>
</feature>
<dbReference type="InterPro" id="IPR051289">
    <property type="entry name" value="LAGLIDADG_Endonuclease"/>
</dbReference>
<dbReference type="Gene3D" id="3.10.28.10">
    <property type="entry name" value="Homing endonucleases"/>
    <property type="match status" value="3"/>
</dbReference>
<evidence type="ECO:0000256" key="1">
    <source>
        <dbReference type="ARBA" id="ARBA00002670"/>
    </source>
</evidence>